<dbReference type="Proteomes" id="UP001501821">
    <property type="component" value="Unassembled WGS sequence"/>
</dbReference>
<proteinExistence type="predicted"/>
<protein>
    <recommendedName>
        <fullName evidence="4">SRPBCC family protein</fullName>
    </recommendedName>
</protein>
<dbReference type="EMBL" id="BAABAH010000014">
    <property type="protein sequence ID" value="GAA3829245.1"/>
    <property type="molecule type" value="Genomic_DNA"/>
</dbReference>
<name>A0ABP7IXK0_9ACTN</name>
<reference evidence="3" key="1">
    <citation type="journal article" date="2019" name="Int. J. Syst. Evol. Microbiol.">
        <title>The Global Catalogue of Microorganisms (GCM) 10K type strain sequencing project: providing services to taxonomists for standard genome sequencing and annotation.</title>
        <authorList>
            <consortium name="The Broad Institute Genomics Platform"/>
            <consortium name="The Broad Institute Genome Sequencing Center for Infectious Disease"/>
            <person name="Wu L."/>
            <person name="Ma J."/>
        </authorList>
    </citation>
    <scope>NUCLEOTIDE SEQUENCE [LARGE SCALE GENOMIC DNA]</scope>
    <source>
        <strain evidence="3">JCM 16953</strain>
    </source>
</reference>
<organism evidence="2 3">
    <name type="scientific">Nocardioides panacisoli</name>
    <dbReference type="NCBI Taxonomy" id="627624"/>
    <lineage>
        <taxon>Bacteria</taxon>
        <taxon>Bacillati</taxon>
        <taxon>Actinomycetota</taxon>
        <taxon>Actinomycetes</taxon>
        <taxon>Propionibacteriales</taxon>
        <taxon>Nocardioidaceae</taxon>
        <taxon>Nocardioides</taxon>
    </lineage>
</organism>
<evidence type="ECO:0000256" key="1">
    <source>
        <dbReference type="SAM" id="MobiDB-lite"/>
    </source>
</evidence>
<evidence type="ECO:0008006" key="4">
    <source>
        <dbReference type="Google" id="ProtNLM"/>
    </source>
</evidence>
<keyword evidence="3" id="KW-1185">Reference proteome</keyword>
<evidence type="ECO:0000313" key="2">
    <source>
        <dbReference type="EMBL" id="GAA3829245.1"/>
    </source>
</evidence>
<sequence>MLASASGADGAVSGSRDAIFLPTGDEPRRVPWEQVASADWDSEEATLTVVELAPWGEAQPRHLLRLEQPDRLLQLVRERVTASIVLQRHVPLGGRRTARIVGRRPPSGRGEITWLVEYDAGADPADPAVRATVGDALDRARADIGEL</sequence>
<feature type="compositionally biased region" description="Low complexity" evidence="1">
    <location>
        <begin position="1"/>
        <end position="15"/>
    </location>
</feature>
<evidence type="ECO:0000313" key="3">
    <source>
        <dbReference type="Proteomes" id="UP001501821"/>
    </source>
</evidence>
<comment type="caution">
    <text evidence="2">The sequence shown here is derived from an EMBL/GenBank/DDBJ whole genome shotgun (WGS) entry which is preliminary data.</text>
</comment>
<feature type="region of interest" description="Disordered" evidence="1">
    <location>
        <begin position="1"/>
        <end position="25"/>
    </location>
</feature>
<gene>
    <name evidence="2" type="ORF">GCM10022242_33270</name>
</gene>
<accession>A0ABP7IXK0</accession>